<feature type="transmembrane region" description="Helical" evidence="1">
    <location>
        <begin position="68"/>
        <end position="91"/>
    </location>
</feature>
<dbReference type="OrthoDB" id="2437931at2759"/>
<dbReference type="AlphaFoldDB" id="A0A8H4EJH0"/>
<comment type="caution">
    <text evidence="2">The sequence shown here is derived from an EMBL/GenBank/DDBJ whole genome shotgun (WGS) entry which is preliminary data.</text>
</comment>
<keyword evidence="3" id="KW-1185">Reference proteome</keyword>
<protein>
    <submittedName>
        <fullName evidence="2">Uncharacterized protein</fullName>
    </submittedName>
</protein>
<sequence>MIDTQPSHPDLQESLFHWELDSLSKIWNNFPPFHWLIYAFLVIQSIPSMILALTVLLSCMIISAIGSLCIVITSIILWVPPLLIVICINLFNEMLLGVGNLVRTLEMYGTDLGFLGTMNNI</sequence>
<dbReference type="EMBL" id="WTPW01000584">
    <property type="protein sequence ID" value="KAF0497162.1"/>
    <property type="molecule type" value="Genomic_DNA"/>
</dbReference>
<organism evidence="2 3">
    <name type="scientific">Gigaspora margarita</name>
    <dbReference type="NCBI Taxonomy" id="4874"/>
    <lineage>
        <taxon>Eukaryota</taxon>
        <taxon>Fungi</taxon>
        <taxon>Fungi incertae sedis</taxon>
        <taxon>Mucoromycota</taxon>
        <taxon>Glomeromycotina</taxon>
        <taxon>Glomeromycetes</taxon>
        <taxon>Diversisporales</taxon>
        <taxon>Gigasporaceae</taxon>
        <taxon>Gigaspora</taxon>
    </lineage>
</organism>
<keyword evidence="1" id="KW-1133">Transmembrane helix</keyword>
<evidence type="ECO:0000313" key="3">
    <source>
        <dbReference type="Proteomes" id="UP000439903"/>
    </source>
</evidence>
<dbReference type="Proteomes" id="UP000439903">
    <property type="component" value="Unassembled WGS sequence"/>
</dbReference>
<proteinExistence type="predicted"/>
<name>A0A8H4EJH0_GIGMA</name>
<evidence type="ECO:0000313" key="2">
    <source>
        <dbReference type="EMBL" id="KAF0497162.1"/>
    </source>
</evidence>
<accession>A0A8H4EJH0</accession>
<feature type="transmembrane region" description="Helical" evidence="1">
    <location>
        <begin position="35"/>
        <end position="56"/>
    </location>
</feature>
<gene>
    <name evidence="2" type="ORF">F8M41_020786</name>
</gene>
<evidence type="ECO:0000256" key="1">
    <source>
        <dbReference type="SAM" id="Phobius"/>
    </source>
</evidence>
<keyword evidence="1" id="KW-0472">Membrane</keyword>
<keyword evidence="1" id="KW-0812">Transmembrane</keyword>
<reference evidence="2 3" key="1">
    <citation type="journal article" date="2019" name="Environ. Microbiol.">
        <title>At the nexus of three kingdoms: the genome of the mycorrhizal fungus Gigaspora margarita provides insights into plant, endobacterial and fungal interactions.</title>
        <authorList>
            <person name="Venice F."/>
            <person name="Ghignone S."/>
            <person name="Salvioli di Fossalunga A."/>
            <person name="Amselem J."/>
            <person name="Novero M."/>
            <person name="Xianan X."/>
            <person name="Sedzielewska Toro K."/>
            <person name="Morin E."/>
            <person name="Lipzen A."/>
            <person name="Grigoriev I.V."/>
            <person name="Henrissat B."/>
            <person name="Martin F.M."/>
            <person name="Bonfante P."/>
        </authorList>
    </citation>
    <scope>NUCLEOTIDE SEQUENCE [LARGE SCALE GENOMIC DNA]</scope>
    <source>
        <strain evidence="2 3">BEG34</strain>
    </source>
</reference>